<reference evidence="1" key="1">
    <citation type="submission" date="2021-06" db="EMBL/GenBank/DDBJ databases">
        <title>Parelaphostrongylus tenuis whole genome reference sequence.</title>
        <authorList>
            <person name="Garwood T.J."/>
            <person name="Larsen P.A."/>
            <person name="Fountain-Jones N.M."/>
            <person name="Garbe J.R."/>
            <person name="Macchietto M.G."/>
            <person name="Kania S.A."/>
            <person name="Gerhold R.W."/>
            <person name="Richards J.E."/>
            <person name="Wolf T.M."/>
        </authorList>
    </citation>
    <scope>NUCLEOTIDE SEQUENCE</scope>
    <source>
        <strain evidence="1">MNPRO001-30</strain>
        <tissue evidence="1">Meninges</tissue>
    </source>
</reference>
<dbReference type="Proteomes" id="UP001196413">
    <property type="component" value="Unassembled WGS sequence"/>
</dbReference>
<dbReference type="EMBL" id="JAHQIW010005253">
    <property type="protein sequence ID" value="KAJ1365382.1"/>
    <property type="molecule type" value="Genomic_DNA"/>
</dbReference>
<keyword evidence="2" id="KW-1185">Reference proteome</keyword>
<evidence type="ECO:0000313" key="1">
    <source>
        <dbReference type="EMBL" id="KAJ1365382.1"/>
    </source>
</evidence>
<evidence type="ECO:0000313" key="2">
    <source>
        <dbReference type="Proteomes" id="UP001196413"/>
    </source>
</evidence>
<comment type="caution">
    <text evidence="1">The sequence shown here is derived from an EMBL/GenBank/DDBJ whole genome shotgun (WGS) entry which is preliminary data.</text>
</comment>
<sequence length="73" mass="8153">MLGGLGRVVESVTTHTVMHQRRYSIPHLTLSGGACSDRLHYRGRSAITLSTLRRIDLSAANRQRFGASSRYRP</sequence>
<dbReference type="PROSITE" id="PS51257">
    <property type="entry name" value="PROKAR_LIPOPROTEIN"/>
    <property type="match status" value="1"/>
</dbReference>
<gene>
    <name evidence="1" type="ORF">KIN20_025669</name>
</gene>
<proteinExistence type="predicted"/>
<name>A0AAD5QXC2_PARTN</name>
<organism evidence="1 2">
    <name type="scientific">Parelaphostrongylus tenuis</name>
    <name type="common">Meningeal worm</name>
    <dbReference type="NCBI Taxonomy" id="148309"/>
    <lineage>
        <taxon>Eukaryota</taxon>
        <taxon>Metazoa</taxon>
        <taxon>Ecdysozoa</taxon>
        <taxon>Nematoda</taxon>
        <taxon>Chromadorea</taxon>
        <taxon>Rhabditida</taxon>
        <taxon>Rhabditina</taxon>
        <taxon>Rhabditomorpha</taxon>
        <taxon>Strongyloidea</taxon>
        <taxon>Metastrongylidae</taxon>
        <taxon>Parelaphostrongylus</taxon>
    </lineage>
</organism>
<protein>
    <submittedName>
        <fullName evidence="1">Uncharacterized protein</fullName>
    </submittedName>
</protein>
<accession>A0AAD5QXC2</accession>
<dbReference type="AlphaFoldDB" id="A0AAD5QXC2"/>